<evidence type="ECO:0000313" key="2">
    <source>
        <dbReference type="Proteomes" id="UP001175227"/>
    </source>
</evidence>
<evidence type="ECO:0008006" key="3">
    <source>
        <dbReference type="Google" id="ProtNLM"/>
    </source>
</evidence>
<dbReference type="EMBL" id="JAUEPR010000017">
    <property type="protein sequence ID" value="KAK0477455.1"/>
    <property type="molecule type" value="Genomic_DNA"/>
</dbReference>
<comment type="caution">
    <text evidence="1">The sequence shown here is derived from an EMBL/GenBank/DDBJ whole genome shotgun (WGS) entry which is preliminary data.</text>
</comment>
<proteinExistence type="predicted"/>
<evidence type="ECO:0000313" key="1">
    <source>
        <dbReference type="EMBL" id="KAK0477455.1"/>
    </source>
</evidence>
<accession>A0AA39P520</accession>
<protein>
    <recommendedName>
        <fullName evidence="3">Heterokaryon incompatibility domain-containing protein</fullName>
    </recommendedName>
</protein>
<reference evidence="1" key="1">
    <citation type="submission" date="2023-06" db="EMBL/GenBank/DDBJ databases">
        <authorList>
            <consortium name="Lawrence Berkeley National Laboratory"/>
            <person name="Ahrendt S."/>
            <person name="Sahu N."/>
            <person name="Indic B."/>
            <person name="Wong-Bajracharya J."/>
            <person name="Merenyi Z."/>
            <person name="Ke H.-M."/>
            <person name="Monk M."/>
            <person name="Kocsube S."/>
            <person name="Drula E."/>
            <person name="Lipzen A."/>
            <person name="Balint B."/>
            <person name="Henrissat B."/>
            <person name="Andreopoulos B."/>
            <person name="Martin F.M."/>
            <person name="Harder C.B."/>
            <person name="Rigling D."/>
            <person name="Ford K.L."/>
            <person name="Foster G.D."/>
            <person name="Pangilinan J."/>
            <person name="Papanicolaou A."/>
            <person name="Barry K."/>
            <person name="LaButti K."/>
            <person name="Viragh M."/>
            <person name="Koriabine M."/>
            <person name="Yan M."/>
            <person name="Riley R."/>
            <person name="Champramary S."/>
            <person name="Plett K.L."/>
            <person name="Tsai I.J."/>
            <person name="Slot J."/>
            <person name="Sipos G."/>
            <person name="Plett J."/>
            <person name="Nagy L.G."/>
            <person name="Grigoriev I.V."/>
        </authorList>
    </citation>
    <scope>NUCLEOTIDE SEQUENCE</scope>
    <source>
        <strain evidence="1">ICMP 16352</strain>
    </source>
</reference>
<dbReference type="AlphaFoldDB" id="A0AA39P520"/>
<gene>
    <name evidence="1" type="ORF">IW261DRAFT_1487664</name>
</gene>
<name>A0AA39P520_9AGAR</name>
<sequence length="370" mass="42712">MPPRRLWDLYSNRVVPQWIAPESRWKAPWAISHAWMNIKDRIDDTDLDLVRIEMLNLGAEYVWLDVLCLRQKGGRGEDIRGEEWRLDVPTIGHTCYFSGLGRPLSFTVTDFEGDRCCGSLAGIWAGEKDLKEDVLVIFQEHLTSLEDIMPITGAQCTDNLFAVLMHMQKRVSENPVDKVAGLGMLPAYYEMQSLEDAWTALVNVMRGEYRGQMLLWYPEPGKGRRKWRPSWEQIMTELLPIYDSPLREDVHRDEETDTDWYEGVNIEKGYVCGLAKGSMERSVRRGELVVEDSAGMVHTFEVVATHQYPIPEDIYTLISGSWELGYWIIGRRMPDQSFTKVSTLRMSEQTERIQRLARLGVGKWSRNCLS</sequence>
<organism evidence="1 2">
    <name type="scientific">Armillaria novae-zelandiae</name>
    <dbReference type="NCBI Taxonomy" id="153914"/>
    <lineage>
        <taxon>Eukaryota</taxon>
        <taxon>Fungi</taxon>
        <taxon>Dikarya</taxon>
        <taxon>Basidiomycota</taxon>
        <taxon>Agaricomycotina</taxon>
        <taxon>Agaricomycetes</taxon>
        <taxon>Agaricomycetidae</taxon>
        <taxon>Agaricales</taxon>
        <taxon>Marasmiineae</taxon>
        <taxon>Physalacriaceae</taxon>
        <taxon>Armillaria</taxon>
    </lineage>
</organism>
<dbReference type="Proteomes" id="UP001175227">
    <property type="component" value="Unassembled WGS sequence"/>
</dbReference>
<keyword evidence="2" id="KW-1185">Reference proteome</keyword>